<dbReference type="NCBIfam" id="TIGR00231">
    <property type="entry name" value="small_GTP"/>
    <property type="match status" value="1"/>
</dbReference>
<name>H3GK30_PHYRM</name>
<feature type="compositionally biased region" description="Basic residues" evidence="6">
    <location>
        <begin position="62"/>
        <end position="74"/>
    </location>
</feature>
<dbReference type="FunFam" id="2.40.30.10:FF:000008">
    <property type="entry name" value="Translation initiation factor IF-2"/>
    <property type="match status" value="1"/>
</dbReference>
<dbReference type="EnsemblProtists" id="Phyra76583">
    <property type="protein sequence ID" value="Phyra76583"/>
    <property type="gene ID" value="Phyra76583"/>
</dbReference>
<dbReference type="GO" id="GO:0003743">
    <property type="term" value="F:translation initiation factor activity"/>
    <property type="evidence" value="ECO:0000318"/>
    <property type="project" value="GO_Central"/>
</dbReference>
<feature type="compositionally biased region" description="Basic residues" evidence="6">
    <location>
        <begin position="39"/>
        <end position="49"/>
    </location>
</feature>
<feature type="compositionally biased region" description="Basic residues" evidence="6">
    <location>
        <begin position="204"/>
        <end position="213"/>
    </location>
</feature>
<dbReference type="GO" id="GO:0005525">
    <property type="term" value="F:GTP binding"/>
    <property type="evidence" value="ECO:0007669"/>
    <property type="project" value="UniProtKB-KW"/>
</dbReference>
<dbReference type="AlphaFoldDB" id="H3GK30"/>
<reference evidence="9" key="1">
    <citation type="journal article" date="2006" name="Science">
        <title>Phytophthora genome sequences uncover evolutionary origins and mechanisms of pathogenesis.</title>
        <authorList>
            <person name="Tyler B.M."/>
            <person name="Tripathy S."/>
            <person name="Zhang X."/>
            <person name="Dehal P."/>
            <person name="Jiang R.H."/>
            <person name="Aerts A."/>
            <person name="Arredondo F.D."/>
            <person name="Baxter L."/>
            <person name="Bensasson D."/>
            <person name="Beynon J.L."/>
            <person name="Chapman J."/>
            <person name="Damasceno C.M."/>
            <person name="Dorrance A.E."/>
            <person name="Dou D."/>
            <person name="Dickerman A.W."/>
            <person name="Dubchak I.L."/>
            <person name="Garbelotto M."/>
            <person name="Gijzen M."/>
            <person name="Gordon S.G."/>
            <person name="Govers F."/>
            <person name="Grunwald N.J."/>
            <person name="Huang W."/>
            <person name="Ivors K.L."/>
            <person name="Jones R.W."/>
            <person name="Kamoun S."/>
            <person name="Krampis K."/>
            <person name="Lamour K.H."/>
            <person name="Lee M.K."/>
            <person name="McDonald W.H."/>
            <person name="Medina M."/>
            <person name="Meijer H.J."/>
            <person name="Nordberg E.K."/>
            <person name="Maclean D.J."/>
            <person name="Ospina-Giraldo M.D."/>
            <person name="Morris P.F."/>
            <person name="Phuntumart V."/>
            <person name="Putnam N.H."/>
            <person name="Rash S."/>
            <person name="Rose J.K."/>
            <person name="Sakihama Y."/>
            <person name="Salamov A.A."/>
            <person name="Savidor A."/>
            <person name="Scheuring C.F."/>
            <person name="Smith B.M."/>
            <person name="Sobral B.W."/>
            <person name="Terry A."/>
            <person name="Torto-Alalibo T.A."/>
            <person name="Win J."/>
            <person name="Xu Z."/>
            <person name="Zhang H."/>
            <person name="Grigoriev I.V."/>
            <person name="Rokhsar D.S."/>
            <person name="Boore J.L."/>
        </authorList>
    </citation>
    <scope>NUCLEOTIDE SEQUENCE [LARGE SCALE GENOMIC DNA]</scope>
    <source>
        <strain evidence="9">Pr102</strain>
    </source>
</reference>
<dbReference type="InterPro" id="IPR027417">
    <property type="entry name" value="P-loop_NTPase"/>
</dbReference>
<dbReference type="PANTHER" id="PTHR43381">
    <property type="entry name" value="TRANSLATION INITIATION FACTOR IF-2-RELATED"/>
    <property type="match status" value="1"/>
</dbReference>
<dbReference type="InterPro" id="IPR005225">
    <property type="entry name" value="Small_GTP-bd"/>
</dbReference>
<dbReference type="Gene3D" id="3.40.50.10050">
    <property type="entry name" value="Translation initiation factor IF- 2, domain 3"/>
    <property type="match status" value="1"/>
</dbReference>
<dbReference type="InterPro" id="IPR000795">
    <property type="entry name" value="T_Tr_GTP-bd_dom"/>
</dbReference>
<feature type="compositionally biased region" description="Basic residues" evidence="6">
    <location>
        <begin position="254"/>
        <end position="268"/>
    </location>
</feature>
<evidence type="ECO:0000256" key="5">
    <source>
        <dbReference type="ARBA" id="ARBA00023134"/>
    </source>
</evidence>
<feature type="compositionally biased region" description="Basic and acidic residues" evidence="6">
    <location>
        <begin position="242"/>
        <end position="253"/>
    </location>
</feature>
<evidence type="ECO:0000313" key="9">
    <source>
        <dbReference type="Proteomes" id="UP000005238"/>
    </source>
</evidence>
<dbReference type="InterPro" id="IPR023115">
    <property type="entry name" value="TIF_IF2_dom3"/>
</dbReference>
<evidence type="ECO:0000256" key="6">
    <source>
        <dbReference type="SAM" id="MobiDB-lite"/>
    </source>
</evidence>
<comment type="similarity">
    <text evidence="1">Belongs to the TRAFAC class translation factor GTPase superfamily. Classic translation factor GTPase family. IF-2 subfamily.</text>
</comment>
<dbReference type="STRING" id="164328.H3GK30"/>
<accession>H3GK30</accession>
<dbReference type="Proteomes" id="UP000005238">
    <property type="component" value="Unassembled WGS sequence"/>
</dbReference>
<feature type="domain" description="Tr-type G" evidence="7">
    <location>
        <begin position="357"/>
        <end position="535"/>
    </location>
</feature>
<dbReference type="EMBL" id="DS566016">
    <property type="status" value="NOT_ANNOTATED_CDS"/>
    <property type="molecule type" value="Genomic_DNA"/>
</dbReference>
<dbReference type="PROSITE" id="PS51722">
    <property type="entry name" value="G_TR_2"/>
    <property type="match status" value="1"/>
</dbReference>
<dbReference type="InterPro" id="IPR015760">
    <property type="entry name" value="TIF_IF2"/>
</dbReference>
<dbReference type="SUPFAM" id="SSF50447">
    <property type="entry name" value="Translation proteins"/>
    <property type="match status" value="2"/>
</dbReference>
<dbReference type="Pfam" id="PF22042">
    <property type="entry name" value="EF-G_D2"/>
    <property type="match status" value="1"/>
</dbReference>
<dbReference type="FunFam" id="3.40.50.300:FF:000019">
    <property type="entry name" value="Translation initiation factor IF-2"/>
    <property type="match status" value="1"/>
</dbReference>
<dbReference type="GO" id="GO:0003924">
    <property type="term" value="F:GTPase activity"/>
    <property type="evidence" value="ECO:0007669"/>
    <property type="project" value="InterPro"/>
</dbReference>
<evidence type="ECO:0000313" key="8">
    <source>
        <dbReference type="EnsemblProtists" id="Phyra76583"/>
    </source>
</evidence>
<feature type="compositionally biased region" description="Basic residues" evidence="6">
    <location>
        <begin position="157"/>
        <end position="170"/>
    </location>
</feature>
<dbReference type="eggNOG" id="KOG1145">
    <property type="taxonomic scope" value="Eukaryota"/>
</dbReference>
<feature type="region of interest" description="Disordered" evidence="6">
    <location>
        <begin position="28"/>
        <end position="83"/>
    </location>
</feature>
<proteinExistence type="inferred from homology"/>
<dbReference type="FunFam" id="3.40.50.10050:FF:000001">
    <property type="entry name" value="Translation initiation factor IF-2"/>
    <property type="match status" value="1"/>
</dbReference>
<dbReference type="OMA" id="VKQMTPG"/>
<evidence type="ECO:0000259" key="7">
    <source>
        <dbReference type="PROSITE" id="PS51722"/>
    </source>
</evidence>
<dbReference type="PANTHER" id="PTHR43381:SF20">
    <property type="entry name" value="TRANSLATION INITIATION FACTOR IF-2, MITOCHONDRIAL"/>
    <property type="match status" value="1"/>
</dbReference>
<dbReference type="GO" id="GO:0006413">
    <property type="term" value="P:translational initiation"/>
    <property type="evidence" value="ECO:0000318"/>
    <property type="project" value="GO_Central"/>
</dbReference>
<feature type="compositionally biased region" description="Acidic residues" evidence="6">
    <location>
        <begin position="646"/>
        <end position="659"/>
    </location>
</feature>
<keyword evidence="5" id="KW-0342">GTP-binding</keyword>
<dbReference type="SUPFAM" id="SSF52540">
    <property type="entry name" value="P-loop containing nucleoside triphosphate hydrolases"/>
    <property type="match status" value="1"/>
</dbReference>
<dbReference type="Gene3D" id="3.40.50.300">
    <property type="entry name" value="P-loop containing nucleotide triphosphate hydrolases"/>
    <property type="match status" value="1"/>
</dbReference>
<sequence>MAGQWKLLHRSALLLERGIAPTGLTLGLRRFGTPSVPKPRARGQFKNGKRQPQASEPLAKPHINRQKPKKRRPHKTEDQEAPVFTNKFQNLLSFAFDDVQQKDAPPAKHKSVRSSDTSSLDLLDGIGASAKKDDGPELTLSQLGLDTLENDDTFTKRQPKHPRQKPKKTKLFSGDKDPSTVLAALGIPSDGEGVRSEGPPSSRKSIKMNTKRKKGTRNLLKNFQFENSIFDEASDLFGDVNWEDRSDSEDRERRRFQRQQRKDAKRKPKQELPAQEVEIPPTLTVKDLAERMCVKARVVFRALKDLGENGLKEESVIASDIAELVVDSLNMIPVLLPPDFVDLELTPLPEDCSNFPVRPPIVSVMGHVDHGKTTLLDALRKSKVAATEAGGITQRIGAFSVEMGKKYGSQSKVTFIDTPGHAAFRNMRSRGSELTDLLVLVVAADDGVRPQTVEVARLAIKNNVPLVVAVTKMDMHEHDKVEVTNRLGSELLNQGIVVESMGGDTPMVCVSGKTGEGLDQLKEVIALHAEMLDLRADSSVTGEAIVLEANVARGVGTQVDTIVKWGTLKQGSFVVCGLEYGKVRALVDQAGKRVKQMTPGHPVRVIGLKGLPEGGVALLSVPTEDRAKEVVAARQAMIDWDQMANAEEEEADNENENDDSYPRRRRRFGGARRKWEQVEVRRREAAEEAKRVAALKPGDEGYIANVVPIIVKTDSVGVISAIDELIASLPSDEAAIKCIMSAVGPVTSSDLVMAEATGATIYSFNIKHPASIDQEALQKQVTLRQHRVVYSLLDDIKELLQDNLDGVVVHEVIGSAEVVQSIPISTSGTRTTNIAGCKVTSGSLNMQAKYRLVRDGETVFENVDMASMRHFQQKVSEVNKGQECGLQLAGTDDFQPGDVLEAYTTKVVKPEI</sequence>
<dbReference type="SUPFAM" id="SSF52156">
    <property type="entry name" value="Initiation factor IF2/eIF5b, domain 3"/>
    <property type="match status" value="1"/>
</dbReference>
<dbReference type="CDD" id="cd01887">
    <property type="entry name" value="IF2_eIF5B"/>
    <property type="match status" value="1"/>
</dbReference>
<organism evidence="8 9">
    <name type="scientific">Phytophthora ramorum</name>
    <name type="common">Sudden oak death agent</name>
    <dbReference type="NCBI Taxonomy" id="164328"/>
    <lineage>
        <taxon>Eukaryota</taxon>
        <taxon>Sar</taxon>
        <taxon>Stramenopiles</taxon>
        <taxon>Oomycota</taxon>
        <taxon>Peronosporomycetes</taxon>
        <taxon>Peronosporales</taxon>
        <taxon>Peronosporaceae</taxon>
        <taxon>Phytophthora</taxon>
    </lineage>
</organism>
<evidence type="ECO:0000256" key="4">
    <source>
        <dbReference type="ARBA" id="ARBA00022917"/>
    </source>
</evidence>
<dbReference type="CDD" id="cd03692">
    <property type="entry name" value="mtIF2_IVc"/>
    <property type="match status" value="1"/>
</dbReference>
<evidence type="ECO:0000256" key="3">
    <source>
        <dbReference type="ARBA" id="ARBA00022741"/>
    </source>
</evidence>
<dbReference type="HOGENOM" id="CLU_006301_5_2_1"/>
<dbReference type="VEuPathDB" id="FungiDB:KRP23_11315"/>
<keyword evidence="9" id="KW-1185">Reference proteome</keyword>
<dbReference type="GO" id="GO:0005737">
    <property type="term" value="C:cytoplasm"/>
    <property type="evidence" value="ECO:0000318"/>
    <property type="project" value="GO_Central"/>
</dbReference>
<feature type="region of interest" description="Disordered" evidence="6">
    <location>
        <begin position="646"/>
        <end position="665"/>
    </location>
</feature>
<keyword evidence="4" id="KW-0648">Protein biosynthesis</keyword>
<dbReference type="InterPro" id="IPR053905">
    <property type="entry name" value="EF-G-like_DII"/>
</dbReference>
<evidence type="ECO:0000256" key="1">
    <source>
        <dbReference type="ARBA" id="ARBA00007733"/>
    </source>
</evidence>
<protein>
    <recommendedName>
        <fullName evidence="7">Tr-type G domain-containing protein</fullName>
    </recommendedName>
</protein>
<dbReference type="Pfam" id="PF00009">
    <property type="entry name" value="GTP_EFTU"/>
    <property type="match status" value="1"/>
</dbReference>
<dbReference type="Gene3D" id="2.40.30.10">
    <property type="entry name" value="Translation factors"/>
    <property type="match status" value="2"/>
</dbReference>
<dbReference type="InterPro" id="IPR009000">
    <property type="entry name" value="Transl_B-barrel_sf"/>
</dbReference>
<reference evidence="8" key="2">
    <citation type="submission" date="2015-06" db="UniProtKB">
        <authorList>
            <consortium name="EnsemblProtists"/>
        </authorList>
    </citation>
    <scope>IDENTIFICATION</scope>
    <source>
        <strain evidence="8">Pr102</strain>
    </source>
</reference>
<keyword evidence="2" id="KW-0396">Initiation factor</keyword>
<feature type="region of interest" description="Disordered" evidence="6">
    <location>
        <begin position="150"/>
        <end position="213"/>
    </location>
</feature>
<evidence type="ECO:0000256" key="2">
    <source>
        <dbReference type="ARBA" id="ARBA00022540"/>
    </source>
</evidence>
<keyword evidence="3" id="KW-0547">Nucleotide-binding</keyword>
<dbReference type="Pfam" id="PF11987">
    <property type="entry name" value="IF-2"/>
    <property type="match status" value="1"/>
</dbReference>
<dbReference type="InParanoid" id="H3GK30"/>
<dbReference type="InterPro" id="IPR036925">
    <property type="entry name" value="TIF_IF2_dom3_sf"/>
</dbReference>
<dbReference type="PRINTS" id="PR00315">
    <property type="entry name" value="ELONGATNFCT"/>
</dbReference>
<feature type="region of interest" description="Disordered" evidence="6">
    <location>
        <begin position="241"/>
        <end position="275"/>
    </location>
</feature>
<dbReference type="VEuPathDB" id="FungiDB:KRP22_10681"/>